<evidence type="ECO:0000256" key="3">
    <source>
        <dbReference type="ARBA" id="ARBA00022692"/>
    </source>
</evidence>
<reference evidence="6 7" key="2">
    <citation type="journal article" date="2012" name="PLoS Pathog.">
        <title>Diverse lifestyles and strategies of plant pathogenesis encoded in the genomes of eighteen Dothideomycetes fungi.</title>
        <authorList>
            <person name="Ohm R.A."/>
            <person name="Feau N."/>
            <person name="Henrissat B."/>
            <person name="Schoch C.L."/>
            <person name="Horwitz B.A."/>
            <person name="Barry K.W."/>
            <person name="Condon B.J."/>
            <person name="Copeland A.C."/>
            <person name="Dhillon B."/>
            <person name="Glaser F."/>
            <person name="Hesse C.N."/>
            <person name="Kosti I."/>
            <person name="LaButti K."/>
            <person name="Lindquist E.A."/>
            <person name="Lucas S."/>
            <person name="Salamov A.A."/>
            <person name="Bradshaw R.E."/>
            <person name="Ciuffetti L."/>
            <person name="Hamelin R.C."/>
            <person name="Kema G.H.J."/>
            <person name="Lawrence C."/>
            <person name="Scott J.A."/>
            <person name="Spatafora J.W."/>
            <person name="Turgeon B.G."/>
            <person name="de Wit P.J.G.M."/>
            <person name="Zhong S."/>
            <person name="Goodwin S.B."/>
            <person name="Grigoriev I.V."/>
        </authorList>
    </citation>
    <scope>NUCLEOTIDE SEQUENCE [LARGE SCALE GENOMIC DNA]</scope>
    <source>
        <strain evidence="7">NZE10 / CBS 128990</strain>
    </source>
</reference>
<evidence type="ECO:0000256" key="4">
    <source>
        <dbReference type="ARBA" id="ARBA00022989"/>
    </source>
</evidence>
<organism evidence="6 7">
    <name type="scientific">Dothistroma septosporum (strain NZE10 / CBS 128990)</name>
    <name type="common">Red band needle blight fungus</name>
    <name type="synonym">Mycosphaerella pini</name>
    <dbReference type="NCBI Taxonomy" id="675120"/>
    <lineage>
        <taxon>Eukaryota</taxon>
        <taxon>Fungi</taxon>
        <taxon>Dikarya</taxon>
        <taxon>Ascomycota</taxon>
        <taxon>Pezizomycotina</taxon>
        <taxon>Dothideomycetes</taxon>
        <taxon>Dothideomycetidae</taxon>
        <taxon>Mycosphaerellales</taxon>
        <taxon>Mycosphaerellaceae</taxon>
        <taxon>Dothistroma</taxon>
    </lineage>
</organism>
<keyword evidence="4" id="KW-1133">Transmembrane helix</keyword>
<keyword evidence="5" id="KW-0472">Membrane</keyword>
<keyword evidence="3" id="KW-0812">Transmembrane</keyword>
<dbReference type="Proteomes" id="UP000016933">
    <property type="component" value="Unassembled WGS sequence"/>
</dbReference>
<comment type="subcellular location">
    <subcellularLocation>
        <location evidence="1">Membrane</location>
        <topology evidence="1">Multi-pass membrane protein</topology>
    </subcellularLocation>
</comment>
<protein>
    <submittedName>
        <fullName evidence="6">Uncharacterized protein</fullName>
    </submittedName>
</protein>
<evidence type="ECO:0000313" key="6">
    <source>
        <dbReference type="EMBL" id="EME41474.1"/>
    </source>
</evidence>
<feature type="non-terminal residue" evidence="6">
    <location>
        <position position="1"/>
    </location>
</feature>
<keyword evidence="2" id="KW-0813">Transport</keyword>
<dbReference type="GO" id="GO:0022857">
    <property type="term" value="F:transmembrane transporter activity"/>
    <property type="evidence" value="ECO:0007669"/>
    <property type="project" value="TreeGrafter"/>
</dbReference>
<sequence length="127" mass="14155">GLWTLFYMPDTPVNAKVLYNIEKKAILRHVTINQTTFSRHNTQPSQVRPLLSSVQIWLLTQKVIFVSAGADNPSAYGTTLAHSFDYDSKQAALLNTPGGAIAFVLTSLAALAVRHHVLQRWAVFLMY</sequence>
<dbReference type="PANTHER" id="PTHR43791:SF40">
    <property type="entry name" value="THIAMINE PATHWAY TRANSPORTER THI73"/>
    <property type="match status" value="1"/>
</dbReference>
<dbReference type="InterPro" id="IPR036259">
    <property type="entry name" value="MFS_trans_sf"/>
</dbReference>
<evidence type="ECO:0000256" key="1">
    <source>
        <dbReference type="ARBA" id="ARBA00004141"/>
    </source>
</evidence>
<gene>
    <name evidence="6" type="ORF">DOTSEDRAFT_135105</name>
</gene>
<dbReference type="GO" id="GO:0016020">
    <property type="term" value="C:membrane"/>
    <property type="evidence" value="ECO:0007669"/>
    <property type="project" value="UniProtKB-SubCell"/>
</dbReference>
<dbReference type="AlphaFoldDB" id="N1PH58"/>
<proteinExistence type="predicted"/>
<reference evidence="7" key="1">
    <citation type="journal article" date="2012" name="PLoS Genet.">
        <title>The genomes of the fungal plant pathogens Cladosporium fulvum and Dothistroma septosporum reveal adaptation to different hosts and lifestyles but also signatures of common ancestry.</title>
        <authorList>
            <person name="de Wit P.J.G.M."/>
            <person name="van der Burgt A."/>
            <person name="Oekmen B."/>
            <person name="Stergiopoulos I."/>
            <person name="Abd-Elsalam K.A."/>
            <person name="Aerts A.L."/>
            <person name="Bahkali A.H."/>
            <person name="Beenen H.G."/>
            <person name="Chettri P."/>
            <person name="Cox M.P."/>
            <person name="Datema E."/>
            <person name="de Vries R.P."/>
            <person name="Dhillon B."/>
            <person name="Ganley A.R."/>
            <person name="Griffiths S.A."/>
            <person name="Guo Y."/>
            <person name="Hamelin R.C."/>
            <person name="Henrissat B."/>
            <person name="Kabir M.S."/>
            <person name="Jashni M.K."/>
            <person name="Kema G."/>
            <person name="Klaubauf S."/>
            <person name="Lapidus A."/>
            <person name="Levasseur A."/>
            <person name="Lindquist E."/>
            <person name="Mehrabi R."/>
            <person name="Ohm R.A."/>
            <person name="Owen T.J."/>
            <person name="Salamov A."/>
            <person name="Schwelm A."/>
            <person name="Schijlen E."/>
            <person name="Sun H."/>
            <person name="van den Burg H.A."/>
            <person name="van Ham R.C.H.J."/>
            <person name="Zhang S."/>
            <person name="Goodwin S.B."/>
            <person name="Grigoriev I.V."/>
            <person name="Collemare J."/>
            <person name="Bradshaw R.E."/>
        </authorList>
    </citation>
    <scope>NUCLEOTIDE SEQUENCE [LARGE SCALE GENOMIC DNA]</scope>
    <source>
        <strain evidence="7">NZE10 / CBS 128990</strain>
    </source>
</reference>
<evidence type="ECO:0000256" key="2">
    <source>
        <dbReference type="ARBA" id="ARBA00022448"/>
    </source>
</evidence>
<keyword evidence="7" id="KW-1185">Reference proteome</keyword>
<accession>N1PH58</accession>
<dbReference type="SUPFAM" id="SSF103473">
    <property type="entry name" value="MFS general substrate transporter"/>
    <property type="match status" value="1"/>
</dbReference>
<evidence type="ECO:0000256" key="5">
    <source>
        <dbReference type="ARBA" id="ARBA00023136"/>
    </source>
</evidence>
<dbReference type="EMBL" id="KB446542">
    <property type="protein sequence ID" value="EME41474.1"/>
    <property type="molecule type" value="Genomic_DNA"/>
</dbReference>
<evidence type="ECO:0000313" key="7">
    <source>
        <dbReference type="Proteomes" id="UP000016933"/>
    </source>
</evidence>
<name>N1PH58_DOTSN</name>
<dbReference type="PANTHER" id="PTHR43791">
    <property type="entry name" value="PERMEASE-RELATED"/>
    <property type="match status" value="1"/>
</dbReference>
<dbReference type="HOGENOM" id="CLU_1975749_0_0_1"/>